<dbReference type="InterPro" id="IPR051066">
    <property type="entry name" value="Trans_reg/Corepressor"/>
</dbReference>
<name>A0ABQ9TVH7_SAGOE</name>
<accession>A0ABQ9TVH7</accession>
<evidence type="ECO:0000259" key="3">
    <source>
        <dbReference type="PROSITE" id="PS50157"/>
    </source>
</evidence>
<evidence type="ECO:0000256" key="1">
    <source>
        <dbReference type="PROSITE-ProRule" id="PRU00042"/>
    </source>
</evidence>
<feature type="domain" description="C2H2-type" evidence="3">
    <location>
        <begin position="62"/>
        <end position="89"/>
    </location>
</feature>
<sequence length="119" mass="13660">MSLLLPLQVPCSPRERPGHHPTPELKIKTKSYRRESTLSCSPDAGPKRTPEPSGSAESQGIFPCRECERVFDKIKSRNAHMKRHRLQDHVEPMVRVKWPVKPFQLKEEELGADIGPLQW</sequence>
<feature type="region of interest" description="Disordered" evidence="2">
    <location>
        <begin position="1"/>
        <end position="59"/>
    </location>
</feature>
<dbReference type="PANTHER" id="PTHR16089">
    <property type="entry name" value="REST COREPRESSOR COREST PROTEIN-RELATED"/>
    <property type="match status" value="1"/>
</dbReference>
<keyword evidence="5" id="KW-1185">Reference proteome</keyword>
<organism evidence="4 5">
    <name type="scientific">Saguinus oedipus</name>
    <name type="common">Cotton-top tamarin</name>
    <name type="synonym">Oedipomidas oedipus</name>
    <dbReference type="NCBI Taxonomy" id="9490"/>
    <lineage>
        <taxon>Eukaryota</taxon>
        <taxon>Metazoa</taxon>
        <taxon>Chordata</taxon>
        <taxon>Craniata</taxon>
        <taxon>Vertebrata</taxon>
        <taxon>Euteleostomi</taxon>
        <taxon>Mammalia</taxon>
        <taxon>Eutheria</taxon>
        <taxon>Euarchontoglires</taxon>
        <taxon>Primates</taxon>
        <taxon>Haplorrhini</taxon>
        <taxon>Platyrrhini</taxon>
        <taxon>Cebidae</taxon>
        <taxon>Callitrichinae</taxon>
        <taxon>Saguinus</taxon>
    </lineage>
</organism>
<evidence type="ECO:0000313" key="4">
    <source>
        <dbReference type="EMBL" id="KAK2088796.1"/>
    </source>
</evidence>
<dbReference type="Proteomes" id="UP001266305">
    <property type="component" value="Unassembled WGS sequence"/>
</dbReference>
<dbReference type="PROSITE" id="PS00028">
    <property type="entry name" value="ZINC_FINGER_C2H2_1"/>
    <property type="match status" value="1"/>
</dbReference>
<dbReference type="EMBL" id="JASSZA010000019">
    <property type="protein sequence ID" value="KAK2088796.1"/>
    <property type="molecule type" value="Genomic_DNA"/>
</dbReference>
<keyword evidence="1" id="KW-0862">Zinc</keyword>
<reference evidence="4 5" key="1">
    <citation type="submission" date="2023-05" db="EMBL/GenBank/DDBJ databases">
        <title>B98-5 Cell Line De Novo Hybrid Assembly: An Optical Mapping Approach.</title>
        <authorList>
            <person name="Kananen K."/>
            <person name="Auerbach J.A."/>
            <person name="Kautto E."/>
            <person name="Blachly J.S."/>
        </authorList>
    </citation>
    <scope>NUCLEOTIDE SEQUENCE [LARGE SCALE GENOMIC DNA]</scope>
    <source>
        <strain evidence="4">B95-8</strain>
        <tissue evidence="4">Cell line</tissue>
    </source>
</reference>
<keyword evidence="1" id="KW-0863">Zinc-finger</keyword>
<dbReference type="PROSITE" id="PS50157">
    <property type="entry name" value="ZINC_FINGER_C2H2_2"/>
    <property type="match status" value="1"/>
</dbReference>
<protein>
    <recommendedName>
        <fullName evidence="3">C2H2-type domain-containing protein</fullName>
    </recommendedName>
</protein>
<proteinExistence type="predicted"/>
<comment type="caution">
    <text evidence="4">The sequence shown here is derived from an EMBL/GenBank/DDBJ whole genome shotgun (WGS) entry which is preliminary data.</text>
</comment>
<dbReference type="PANTHER" id="PTHR16089:SF23">
    <property type="entry name" value="ZINC FINGER PROTEIN 541"/>
    <property type="match status" value="1"/>
</dbReference>
<gene>
    <name evidence="4" type="ORF">P7K49_034703</name>
</gene>
<evidence type="ECO:0000313" key="5">
    <source>
        <dbReference type="Proteomes" id="UP001266305"/>
    </source>
</evidence>
<evidence type="ECO:0000256" key="2">
    <source>
        <dbReference type="SAM" id="MobiDB-lite"/>
    </source>
</evidence>
<dbReference type="InterPro" id="IPR013087">
    <property type="entry name" value="Znf_C2H2_type"/>
</dbReference>
<keyword evidence="1" id="KW-0479">Metal-binding</keyword>
<feature type="compositionally biased region" description="Basic and acidic residues" evidence="2">
    <location>
        <begin position="13"/>
        <end position="36"/>
    </location>
</feature>